<dbReference type="SMR" id="A6GA22"/>
<evidence type="ECO:0000313" key="8">
    <source>
        <dbReference type="EMBL" id="EDM77235.1"/>
    </source>
</evidence>
<evidence type="ECO:0000256" key="3">
    <source>
        <dbReference type="ARBA" id="ARBA00023002"/>
    </source>
</evidence>
<comment type="caution">
    <text evidence="8">The sequence shown here is derived from an EMBL/GenBank/DDBJ whole genome shotgun (WGS) entry which is preliminary data.</text>
</comment>
<dbReference type="GO" id="GO:0008168">
    <property type="term" value="F:methyltransferase activity"/>
    <property type="evidence" value="ECO:0007669"/>
    <property type="project" value="UniProtKB-KW"/>
</dbReference>
<dbReference type="EMBL" id="ABCS01000049">
    <property type="protein sequence ID" value="EDM77235.1"/>
    <property type="molecule type" value="Genomic_DNA"/>
</dbReference>
<dbReference type="OrthoDB" id="9767869at2"/>
<accession>A6GA22</accession>
<dbReference type="eggNOG" id="COG4638">
    <property type="taxonomic scope" value="Bacteria"/>
</dbReference>
<evidence type="ECO:0000256" key="4">
    <source>
        <dbReference type="ARBA" id="ARBA00023004"/>
    </source>
</evidence>
<evidence type="ECO:0000256" key="2">
    <source>
        <dbReference type="ARBA" id="ARBA00022723"/>
    </source>
</evidence>
<dbReference type="PROSITE" id="PS51296">
    <property type="entry name" value="RIESKE"/>
    <property type="match status" value="1"/>
</dbReference>
<gene>
    <name evidence="8" type="ORF">PPSIR1_17285</name>
</gene>
<dbReference type="InterPro" id="IPR036922">
    <property type="entry name" value="Rieske_2Fe-2S_sf"/>
</dbReference>
<keyword evidence="8" id="KW-0808">Transferase</keyword>
<dbReference type="InterPro" id="IPR017941">
    <property type="entry name" value="Rieske_2Fe-2S"/>
</dbReference>
<dbReference type="Pfam" id="PF19112">
    <property type="entry name" value="VanA_C"/>
    <property type="match status" value="1"/>
</dbReference>
<dbReference type="PANTHER" id="PTHR21266">
    <property type="entry name" value="IRON-SULFUR DOMAIN CONTAINING PROTEIN"/>
    <property type="match status" value="1"/>
</dbReference>
<dbReference type="Proteomes" id="UP000005801">
    <property type="component" value="Unassembled WGS sequence"/>
</dbReference>
<dbReference type="InterPro" id="IPR050584">
    <property type="entry name" value="Cholesterol_7-desaturase"/>
</dbReference>
<keyword evidence="8" id="KW-0489">Methyltransferase</keyword>
<dbReference type="GO" id="GO:0032259">
    <property type="term" value="P:methylation"/>
    <property type="evidence" value="ECO:0007669"/>
    <property type="project" value="UniProtKB-KW"/>
</dbReference>
<dbReference type="PANTHER" id="PTHR21266:SF59">
    <property type="entry name" value="BLR4922 PROTEIN"/>
    <property type="match status" value="1"/>
</dbReference>
<dbReference type="SUPFAM" id="SSF55961">
    <property type="entry name" value="Bet v1-like"/>
    <property type="match status" value="1"/>
</dbReference>
<evidence type="ECO:0000256" key="1">
    <source>
        <dbReference type="ARBA" id="ARBA00022714"/>
    </source>
</evidence>
<feature type="compositionally biased region" description="Pro residues" evidence="6">
    <location>
        <begin position="338"/>
        <end position="349"/>
    </location>
</feature>
<dbReference type="Gene3D" id="2.102.10.10">
    <property type="entry name" value="Rieske [2Fe-2S] iron-sulphur domain"/>
    <property type="match status" value="1"/>
</dbReference>
<dbReference type="RefSeq" id="WP_006973564.1">
    <property type="nucleotide sequence ID" value="NZ_ABCS01000049.1"/>
</dbReference>
<dbReference type="Pfam" id="PF00355">
    <property type="entry name" value="Rieske"/>
    <property type="match status" value="1"/>
</dbReference>
<keyword evidence="9" id="KW-1185">Reference proteome</keyword>
<reference evidence="8 9" key="1">
    <citation type="submission" date="2007-06" db="EMBL/GenBank/DDBJ databases">
        <authorList>
            <person name="Shimkets L."/>
            <person name="Ferriera S."/>
            <person name="Johnson J."/>
            <person name="Kravitz S."/>
            <person name="Beeson K."/>
            <person name="Sutton G."/>
            <person name="Rogers Y.-H."/>
            <person name="Friedman R."/>
            <person name="Frazier M."/>
            <person name="Venter J.C."/>
        </authorList>
    </citation>
    <scope>NUCLEOTIDE SEQUENCE [LARGE SCALE GENOMIC DNA]</scope>
    <source>
        <strain evidence="8 9">SIR-1</strain>
    </source>
</reference>
<keyword evidence="4" id="KW-0408">Iron</keyword>
<sequence>MNAVRNAWYVAAWSSELGRKPFARTLLGRHVMLIRTREGVVGLGAQCPHRHADLSTGEFGKGRIRCPYHGWSFDMQGRCVEVPGTSRVPKAACLPRYPARERQGMIWVWFGEGEPTPSEPPSFEFSPSQRMRRQRTPPRLWEVSYVDLVENTLDPTHITATHARTLGSRWAEHVGLMTEIEQRSDGGGFVGRAGKGGEHTGFSSLGRNLGLAQLITPPIPRSAEYRFEFGGAVYARYHYGGSDYDYAFAAITPKREGETWLFAEVGRCHRLSALGDLMQYAAMRVLQREDYGVVKGLIHDDVRGPGEYVGTANDRMMNTFRTLHARRVRAEAAAPAEGSPPEPPRPPTTPDRKRALPILP</sequence>
<organism evidence="8 9">
    <name type="scientific">Plesiocystis pacifica SIR-1</name>
    <dbReference type="NCBI Taxonomy" id="391625"/>
    <lineage>
        <taxon>Bacteria</taxon>
        <taxon>Pseudomonadati</taxon>
        <taxon>Myxococcota</taxon>
        <taxon>Polyangia</taxon>
        <taxon>Nannocystales</taxon>
        <taxon>Nannocystaceae</taxon>
        <taxon>Plesiocystis</taxon>
    </lineage>
</organism>
<protein>
    <submittedName>
        <fullName evidence="8">Vanillate O-demethylase oxygenase, putative</fullName>
    </submittedName>
</protein>
<dbReference type="GO" id="GO:0051537">
    <property type="term" value="F:2 iron, 2 sulfur cluster binding"/>
    <property type="evidence" value="ECO:0007669"/>
    <property type="project" value="UniProtKB-KW"/>
</dbReference>
<evidence type="ECO:0000256" key="5">
    <source>
        <dbReference type="ARBA" id="ARBA00023014"/>
    </source>
</evidence>
<evidence type="ECO:0000313" key="9">
    <source>
        <dbReference type="Proteomes" id="UP000005801"/>
    </source>
</evidence>
<dbReference type="InterPro" id="IPR044043">
    <property type="entry name" value="VanA_C_cat"/>
</dbReference>
<feature type="domain" description="Rieske" evidence="7">
    <location>
        <begin position="8"/>
        <end position="108"/>
    </location>
</feature>
<dbReference type="GO" id="GO:0016491">
    <property type="term" value="F:oxidoreductase activity"/>
    <property type="evidence" value="ECO:0007669"/>
    <property type="project" value="UniProtKB-KW"/>
</dbReference>
<keyword evidence="1" id="KW-0001">2Fe-2S</keyword>
<dbReference type="SUPFAM" id="SSF50022">
    <property type="entry name" value="ISP domain"/>
    <property type="match status" value="1"/>
</dbReference>
<keyword evidence="2" id="KW-0479">Metal-binding</keyword>
<dbReference type="Gene3D" id="3.90.380.10">
    <property type="entry name" value="Naphthalene 1,2-dioxygenase Alpha Subunit, Chain A, domain 1"/>
    <property type="match status" value="1"/>
</dbReference>
<feature type="region of interest" description="Disordered" evidence="6">
    <location>
        <begin position="329"/>
        <end position="360"/>
    </location>
</feature>
<evidence type="ECO:0000259" key="7">
    <source>
        <dbReference type="PROSITE" id="PS51296"/>
    </source>
</evidence>
<name>A6GA22_9BACT</name>
<proteinExistence type="predicted"/>
<keyword evidence="3" id="KW-0560">Oxidoreductase</keyword>
<dbReference type="STRING" id="391625.PPSIR1_17285"/>
<dbReference type="GO" id="GO:0046872">
    <property type="term" value="F:metal ion binding"/>
    <property type="evidence" value="ECO:0007669"/>
    <property type="project" value="UniProtKB-KW"/>
</dbReference>
<keyword evidence="5" id="KW-0411">Iron-sulfur</keyword>
<dbReference type="AlphaFoldDB" id="A6GA22"/>
<evidence type="ECO:0000256" key="6">
    <source>
        <dbReference type="SAM" id="MobiDB-lite"/>
    </source>
</evidence>